<dbReference type="InterPro" id="IPR000560">
    <property type="entry name" value="His_Pase_clade-2"/>
</dbReference>
<dbReference type="Pfam" id="PF00328">
    <property type="entry name" value="His_Phos_2"/>
    <property type="match status" value="1"/>
</dbReference>
<sequence>MAASDSKILGVVILIRHGDREGFYQDPIDYTPSNTAITALGNLQSFQLGEEIRSLYLSPSSPSFISSVSADIVQDSQVQIRADGGGERGVIFNSAVSFLQGLFPENPTYNSTLANGTIVFAPLNGYQTVPIESVEPDNDISLEGWTDCGTFVDATNAFYNSAVFNETAAAHASFIASLPQFLDNRPATLVDMWNIFDFINVQSIHNSTFFTQLPAGTIEQARALANFHEEGVFTSPQLNGIGNIAGQTILPSIIDGFKNITDPTSSRKFVLEAISYKPFLSLFNMTGIAKQNPQIAGIVDYASAAAFEVRQPNGGGEPVIRFKFKNGTNDQFNTYGFMNSTSDVPVSTFINTLQPVAFSDIPTWCKVCNNHQDRGCANLVTTSSPGVAAIAHHDRVSPVGAGFIGAAVTLALMLVILALLSSFGLLNFGKHKFSKHHKSDVSNRHYC</sequence>
<dbReference type="STRING" id="93625.A0A409VP02"/>
<dbReference type="PANTHER" id="PTHR11567">
    <property type="entry name" value="ACID PHOSPHATASE-RELATED"/>
    <property type="match status" value="1"/>
</dbReference>
<dbReference type="SUPFAM" id="SSF53254">
    <property type="entry name" value="Phosphoglycerate mutase-like"/>
    <property type="match status" value="1"/>
</dbReference>
<organism evidence="3 4">
    <name type="scientific">Psilocybe cyanescens</name>
    <dbReference type="NCBI Taxonomy" id="93625"/>
    <lineage>
        <taxon>Eukaryota</taxon>
        <taxon>Fungi</taxon>
        <taxon>Dikarya</taxon>
        <taxon>Basidiomycota</taxon>
        <taxon>Agaricomycotina</taxon>
        <taxon>Agaricomycetes</taxon>
        <taxon>Agaricomycetidae</taxon>
        <taxon>Agaricales</taxon>
        <taxon>Agaricineae</taxon>
        <taxon>Strophariaceae</taxon>
        <taxon>Psilocybe</taxon>
    </lineage>
</organism>
<evidence type="ECO:0000256" key="1">
    <source>
        <dbReference type="ARBA" id="ARBA00005375"/>
    </source>
</evidence>
<keyword evidence="2" id="KW-0812">Transmembrane</keyword>
<proteinExistence type="inferred from homology"/>
<accession>A0A409VP02</accession>
<feature type="transmembrane region" description="Helical" evidence="2">
    <location>
        <begin position="403"/>
        <end position="428"/>
    </location>
</feature>
<comment type="similarity">
    <text evidence="1">Belongs to the histidine acid phosphatase family.</text>
</comment>
<dbReference type="EMBL" id="NHYD01003966">
    <property type="protein sequence ID" value="PPQ67973.1"/>
    <property type="molecule type" value="Genomic_DNA"/>
</dbReference>
<protein>
    <recommendedName>
        <fullName evidence="5">Phosphoglycerate mutase-like protein</fullName>
    </recommendedName>
</protein>
<keyword evidence="4" id="KW-1185">Reference proteome</keyword>
<evidence type="ECO:0000313" key="3">
    <source>
        <dbReference type="EMBL" id="PPQ67973.1"/>
    </source>
</evidence>
<evidence type="ECO:0000313" key="4">
    <source>
        <dbReference type="Proteomes" id="UP000283269"/>
    </source>
</evidence>
<dbReference type="Gene3D" id="3.40.50.1240">
    <property type="entry name" value="Phosphoglycerate mutase-like"/>
    <property type="match status" value="1"/>
</dbReference>
<dbReference type="OrthoDB" id="258392at2759"/>
<evidence type="ECO:0000256" key="2">
    <source>
        <dbReference type="SAM" id="Phobius"/>
    </source>
</evidence>
<keyword evidence="2" id="KW-1133">Transmembrane helix</keyword>
<keyword evidence="2" id="KW-0472">Membrane</keyword>
<evidence type="ECO:0008006" key="5">
    <source>
        <dbReference type="Google" id="ProtNLM"/>
    </source>
</evidence>
<gene>
    <name evidence="3" type="ORF">CVT25_000453</name>
</gene>
<name>A0A409VP02_PSICY</name>
<comment type="caution">
    <text evidence="3">The sequence shown here is derived from an EMBL/GenBank/DDBJ whole genome shotgun (WGS) entry which is preliminary data.</text>
</comment>
<dbReference type="InParanoid" id="A0A409VP02"/>
<dbReference type="PANTHER" id="PTHR11567:SF142">
    <property type="entry name" value="PHOSPHOGLYCERATE MUTASE-LIKE PROTEIN"/>
    <property type="match status" value="1"/>
</dbReference>
<dbReference type="InterPro" id="IPR050645">
    <property type="entry name" value="Histidine_acid_phosphatase"/>
</dbReference>
<dbReference type="Proteomes" id="UP000283269">
    <property type="component" value="Unassembled WGS sequence"/>
</dbReference>
<reference evidence="3 4" key="1">
    <citation type="journal article" date="2018" name="Evol. Lett.">
        <title>Horizontal gene cluster transfer increased hallucinogenic mushroom diversity.</title>
        <authorList>
            <person name="Reynolds H.T."/>
            <person name="Vijayakumar V."/>
            <person name="Gluck-Thaler E."/>
            <person name="Korotkin H.B."/>
            <person name="Matheny P.B."/>
            <person name="Slot J.C."/>
        </authorList>
    </citation>
    <scope>NUCLEOTIDE SEQUENCE [LARGE SCALE GENOMIC DNA]</scope>
    <source>
        <strain evidence="3 4">2631</strain>
    </source>
</reference>
<dbReference type="InterPro" id="IPR029033">
    <property type="entry name" value="His_PPase_superfam"/>
</dbReference>
<dbReference type="GO" id="GO:0016791">
    <property type="term" value="F:phosphatase activity"/>
    <property type="evidence" value="ECO:0007669"/>
    <property type="project" value="TreeGrafter"/>
</dbReference>
<dbReference type="AlphaFoldDB" id="A0A409VP02"/>